<reference evidence="1" key="1">
    <citation type="submission" date="2023-10" db="EMBL/GenBank/DDBJ databases">
        <authorList>
            <person name="Rodriguez Cubillos JULIANA M."/>
            <person name="De Vega J."/>
        </authorList>
    </citation>
    <scope>NUCLEOTIDE SEQUENCE</scope>
</reference>
<dbReference type="Proteomes" id="UP001177021">
    <property type="component" value="Unassembled WGS sequence"/>
</dbReference>
<dbReference type="EMBL" id="CASHSV030000311">
    <property type="protein sequence ID" value="CAJ2657019.1"/>
    <property type="molecule type" value="Genomic_DNA"/>
</dbReference>
<keyword evidence="2" id="KW-1185">Reference proteome</keyword>
<gene>
    <name evidence="1" type="ORF">MILVUS5_LOCUS23660</name>
</gene>
<protein>
    <submittedName>
        <fullName evidence="1">Uncharacterized protein</fullName>
    </submittedName>
</protein>
<proteinExistence type="predicted"/>
<evidence type="ECO:0000313" key="1">
    <source>
        <dbReference type="EMBL" id="CAJ2657019.1"/>
    </source>
</evidence>
<comment type="caution">
    <text evidence="1">The sequence shown here is derived from an EMBL/GenBank/DDBJ whole genome shotgun (WGS) entry which is preliminary data.</text>
</comment>
<evidence type="ECO:0000313" key="2">
    <source>
        <dbReference type="Proteomes" id="UP001177021"/>
    </source>
</evidence>
<accession>A0ACB0KIB9</accession>
<organism evidence="1 2">
    <name type="scientific">Trifolium pratense</name>
    <name type="common">Red clover</name>
    <dbReference type="NCBI Taxonomy" id="57577"/>
    <lineage>
        <taxon>Eukaryota</taxon>
        <taxon>Viridiplantae</taxon>
        <taxon>Streptophyta</taxon>
        <taxon>Embryophyta</taxon>
        <taxon>Tracheophyta</taxon>
        <taxon>Spermatophyta</taxon>
        <taxon>Magnoliopsida</taxon>
        <taxon>eudicotyledons</taxon>
        <taxon>Gunneridae</taxon>
        <taxon>Pentapetalae</taxon>
        <taxon>rosids</taxon>
        <taxon>fabids</taxon>
        <taxon>Fabales</taxon>
        <taxon>Fabaceae</taxon>
        <taxon>Papilionoideae</taxon>
        <taxon>50 kb inversion clade</taxon>
        <taxon>NPAAA clade</taxon>
        <taxon>Hologalegina</taxon>
        <taxon>IRL clade</taxon>
        <taxon>Trifolieae</taxon>
        <taxon>Trifolium</taxon>
    </lineage>
</organism>
<sequence>MDHQEREIAINRWFDLRRRAVAQLMCAIVYCYVRMSRKRKLSYSMSSERERVREEIMYRISNCETSRNLLRMSPQTFLRLCDMLEREGGFTGYTMVKHGRTSCKVCDIFFL</sequence>
<name>A0ACB0KIB9_TRIPR</name>